<dbReference type="PANTHER" id="PTHR38039:SF1">
    <property type="entry name" value="TOXIN YOEB"/>
    <property type="match status" value="1"/>
</dbReference>
<keyword evidence="4" id="KW-0255">Endonuclease</keyword>
<dbReference type="Gene3D" id="3.30.2310.20">
    <property type="entry name" value="RelE-like"/>
    <property type="match status" value="1"/>
</dbReference>
<evidence type="ECO:0000256" key="6">
    <source>
        <dbReference type="ARBA" id="ARBA00030388"/>
    </source>
</evidence>
<evidence type="ECO:0000256" key="1">
    <source>
        <dbReference type="ARBA" id="ARBA00008172"/>
    </source>
</evidence>
<dbReference type="SUPFAM" id="SSF143011">
    <property type="entry name" value="RelE-like"/>
    <property type="match status" value="1"/>
</dbReference>
<sequence>MYQVEIKNSAKSDLRKIKQSNLIKNFKDIVDQLKLDPYFPNQRLEKLMPPGAGKYSRRLNIHHRVVYTVDDKAQIVRIYSAWDHY</sequence>
<dbReference type="Proteomes" id="UP001596282">
    <property type="component" value="Unassembled WGS sequence"/>
</dbReference>
<evidence type="ECO:0000256" key="7">
    <source>
        <dbReference type="ARBA" id="ARBA00050056"/>
    </source>
</evidence>
<proteinExistence type="inferred from homology"/>
<comment type="caution">
    <text evidence="8">The sequence shown here is derived from an EMBL/GenBank/DDBJ whole genome shotgun (WGS) entry which is preliminary data.</text>
</comment>
<keyword evidence="5" id="KW-0378">Hydrolase</keyword>
<protein>
    <recommendedName>
        <fullName evidence="7">Endoribonuclease YoeB</fullName>
    </recommendedName>
    <alternativeName>
        <fullName evidence="6">Putative mRNA interferase YoeB</fullName>
    </alternativeName>
</protein>
<accession>A0ABW1S2W8</accession>
<keyword evidence="2" id="KW-1277">Toxin-antitoxin system</keyword>
<dbReference type="RefSeq" id="WP_379832507.1">
    <property type="nucleotide sequence ID" value="NZ_JBHSSC010000043.1"/>
</dbReference>
<dbReference type="NCBIfam" id="TIGR02116">
    <property type="entry name" value="toxin_Txe_YoeB"/>
    <property type="match status" value="1"/>
</dbReference>
<keyword evidence="3" id="KW-0540">Nuclease</keyword>
<comment type="similarity">
    <text evidence="1">Belongs to the YoeB family.</text>
</comment>
<evidence type="ECO:0000256" key="4">
    <source>
        <dbReference type="ARBA" id="ARBA00022759"/>
    </source>
</evidence>
<evidence type="ECO:0000256" key="3">
    <source>
        <dbReference type="ARBA" id="ARBA00022722"/>
    </source>
</evidence>
<keyword evidence="9" id="KW-1185">Reference proteome</keyword>
<evidence type="ECO:0000256" key="5">
    <source>
        <dbReference type="ARBA" id="ARBA00022801"/>
    </source>
</evidence>
<organism evidence="8 9">
    <name type="scientific">Lactiplantibacillus daowaiensis</name>
    <dbReference type="NCBI Taxonomy" id="2559918"/>
    <lineage>
        <taxon>Bacteria</taxon>
        <taxon>Bacillati</taxon>
        <taxon>Bacillota</taxon>
        <taxon>Bacilli</taxon>
        <taxon>Lactobacillales</taxon>
        <taxon>Lactobacillaceae</taxon>
        <taxon>Lactiplantibacillus</taxon>
    </lineage>
</organism>
<gene>
    <name evidence="8" type="ORF">ACFP5Y_12725</name>
</gene>
<evidence type="ECO:0000313" key="8">
    <source>
        <dbReference type="EMBL" id="MFC6182092.1"/>
    </source>
</evidence>
<evidence type="ECO:0000256" key="2">
    <source>
        <dbReference type="ARBA" id="ARBA00022649"/>
    </source>
</evidence>
<dbReference type="EMBL" id="JBHSSC010000043">
    <property type="protein sequence ID" value="MFC6182092.1"/>
    <property type="molecule type" value="Genomic_DNA"/>
</dbReference>
<name>A0ABW1S2W8_9LACO</name>
<reference evidence="9" key="1">
    <citation type="journal article" date="2019" name="Int. J. Syst. Evol. Microbiol.">
        <title>The Global Catalogue of Microorganisms (GCM) 10K type strain sequencing project: providing services to taxonomists for standard genome sequencing and annotation.</title>
        <authorList>
            <consortium name="The Broad Institute Genomics Platform"/>
            <consortium name="The Broad Institute Genome Sequencing Center for Infectious Disease"/>
            <person name="Wu L."/>
            <person name="Ma J."/>
        </authorList>
    </citation>
    <scope>NUCLEOTIDE SEQUENCE [LARGE SCALE GENOMIC DNA]</scope>
    <source>
        <strain evidence="9">CCM 8933</strain>
    </source>
</reference>
<evidence type="ECO:0000313" key="9">
    <source>
        <dbReference type="Proteomes" id="UP001596282"/>
    </source>
</evidence>
<dbReference type="Pfam" id="PF06769">
    <property type="entry name" value="YoeB_toxin"/>
    <property type="match status" value="1"/>
</dbReference>
<dbReference type="InterPro" id="IPR009614">
    <property type="entry name" value="YoeB_toxin"/>
</dbReference>
<dbReference type="PANTHER" id="PTHR38039">
    <property type="entry name" value="TOXIN YOEB"/>
    <property type="match status" value="1"/>
</dbReference>
<dbReference type="InterPro" id="IPR035093">
    <property type="entry name" value="RelE/ParE_toxin_dom_sf"/>
</dbReference>